<organism evidence="3 4">
    <name type="scientific">Naegleria lovaniensis</name>
    <name type="common">Amoeba</name>
    <dbReference type="NCBI Taxonomy" id="51637"/>
    <lineage>
        <taxon>Eukaryota</taxon>
        <taxon>Discoba</taxon>
        <taxon>Heterolobosea</taxon>
        <taxon>Tetramitia</taxon>
        <taxon>Eutetramitia</taxon>
        <taxon>Vahlkampfiidae</taxon>
        <taxon>Naegleria</taxon>
    </lineage>
</organism>
<dbReference type="PANTHER" id="PTHR15691">
    <property type="entry name" value="WASH COMPLEX SUBUNIT 5"/>
    <property type="match status" value="1"/>
</dbReference>
<evidence type="ECO:0000256" key="2">
    <source>
        <dbReference type="SAM" id="MobiDB-lite"/>
    </source>
</evidence>
<feature type="region of interest" description="Disordered" evidence="2">
    <location>
        <begin position="797"/>
        <end position="824"/>
    </location>
</feature>
<feature type="compositionally biased region" description="Low complexity" evidence="2">
    <location>
        <begin position="230"/>
        <end position="254"/>
    </location>
</feature>
<reference evidence="3 4" key="1">
    <citation type="journal article" date="2018" name="BMC Genomics">
        <title>The genome of Naegleria lovaniensis, the basis for a comparative approach to unravel pathogenicity factors of the human pathogenic amoeba N. fowleri.</title>
        <authorList>
            <person name="Liechti N."/>
            <person name="Schurch N."/>
            <person name="Bruggmann R."/>
            <person name="Wittwer M."/>
        </authorList>
    </citation>
    <scope>NUCLEOTIDE SEQUENCE [LARGE SCALE GENOMIC DNA]</scope>
    <source>
        <strain evidence="3 4">ATCC 30569</strain>
    </source>
</reference>
<feature type="compositionally biased region" description="Low complexity" evidence="2">
    <location>
        <begin position="797"/>
        <end position="821"/>
    </location>
</feature>
<dbReference type="PANTHER" id="PTHR15691:SF6">
    <property type="entry name" value="WASH COMPLEX SUBUNIT 5"/>
    <property type="match status" value="1"/>
</dbReference>
<dbReference type="InterPro" id="IPR019393">
    <property type="entry name" value="WASH_strumpellin"/>
</dbReference>
<keyword evidence="4" id="KW-1185">Reference proteome</keyword>
<comment type="caution">
    <text evidence="3">The sequence shown here is derived from an EMBL/GenBank/DDBJ whole genome shotgun (WGS) entry which is preliminary data.</text>
</comment>
<evidence type="ECO:0000256" key="1">
    <source>
        <dbReference type="ARBA" id="ARBA00006224"/>
    </source>
</evidence>
<sequence>MSSTINFLSETNHCGQTLLQLVAHGNAIIAELLRLSHYIPPVFFLDDKKYQYIIFDFKYLKNQDAYDNRITSSSDLLDLDESFKESHMPILERFYTLFKAIYNYYKDFIKFMNDLDQGYYIQQTLESILVNQDGKQLLAESLYLYGVMLMLLDLKIPGMVRERMLMSYFRYKGAGEIPNIDDVCKLCRSTGFDSTYYLHREYFYQHHGVGSNSGGAFFDYSSESGGGSAGSSSGSTSSNTTSTPSSPSLANSPNMQQLNMGGPPSFPESYPTDYFNRFPLPDQVVSMIIGRLRSDDIYLQTSYYPLPEHRSVALSTQAAMLYIILYFKPNMLNHEMAVMREIVDKHFPDNWVISYYMGFTVDLTVVWKDFKAANLAIQNIVTLNHVKNLTDSFHNVSLPKLIDQLNQYLVEGVLIEEYVLDNINKLVACLRDCNVTLRWLLLHRTSQHKKVNELISSMTNPEEILLLLLNTAQFEFLLKQMFQEMLDSKEAKWTQCKDQAQNRMIELSQYFSGEKALTPVKDEQLQKWFSDMSSRISELDYHDSTLAGRRIQQVISALEDVEQFHQIEQSLQVKQYLSDTRLLLKKMIRYVNIRESVLVGIAIVSDISYAWEIVGDYVKSMQRRIKKDPSLIIKMRSTFLKLSTMLELPLVRISQAKSQDIVSVSQYYSGELVKFVRHTLEIIPMSMFSILNKIIDVQTNRLEELPTKLPRNELKRFSQLDERYDLSRATYEVSKYTEGILAMEKTLMGIVEIDPKQLLEDGIRKELVRQIALALHSNLIFTSSQYGFDLLRLSPQQQQQDHESSSSSGSGSGNVSQRGSSPSSNYRIDQLIDQLVSNSSLNNKKMESVSLIESAKQFEEKLTKLYSQLDGMLRSFEYIQDYVHVYGLKLWQEEFSRIIMYNVEQECNTYLKRKVFDFQSLYQSEVIPIPRFRPTLSQQMSDKQSITILNFMGRLMVEMLVHTDSRRTVYIEQLSGWYDYDSCVVPEAKQQQSDQSVKQEIIGLTCFSLLQQTISSYGLVGLDLLLSYRIVTLLNQFVKQYLRHLNDHVKKHIKLFEDYLTPPNTLPEGLCKTYEQILGALPNTFFTHVFMYYVMQVGTCQLLRKHIASQLLFTCKLNAMPLYNTLTNLNQGILKDVERYFDIHYKNQLNQKLSTPSLKVSQKSSILPIAQTGSAASSSATTTQQPPHGIHLSIASTKQLPNSMIGYPSEHNPIFSELTQYLQTSGMHQPFEKVYITPQYNTSSTMTTSSGVSSTYNNIQHVAVTMFLFVLYCIERFTYISSIDCLVSKKKGDIIDGTPFIIGIYTILRQFHSSETHLFLAYIGQYIRANTDQINIEKKGASIPDNVIFMLRFVQRFCKYGNISQKVLDCHVPAFLFTKLVD</sequence>
<dbReference type="GO" id="GO:0140285">
    <property type="term" value="P:endosome fission"/>
    <property type="evidence" value="ECO:0007669"/>
    <property type="project" value="TreeGrafter"/>
</dbReference>
<accession>A0AA88GT70</accession>
<dbReference type="GO" id="GO:0051125">
    <property type="term" value="P:regulation of actin nucleation"/>
    <property type="evidence" value="ECO:0007669"/>
    <property type="project" value="TreeGrafter"/>
</dbReference>
<dbReference type="GO" id="GO:0005768">
    <property type="term" value="C:endosome"/>
    <property type="evidence" value="ECO:0007669"/>
    <property type="project" value="TreeGrafter"/>
</dbReference>
<evidence type="ECO:0000313" key="4">
    <source>
        <dbReference type="Proteomes" id="UP000816034"/>
    </source>
</evidence>
<name>A0AA88GT70_NAELO</name>
<dbReference type="EMBL" id="PYSW02000018">
    <property type="protein sequence ID" value="KAG2385588.1"/>
    <property type="molecule type" value="Genomic_DNA"/>
</dbReference>
<dbReference type="GeneID" id="68095858"/>
<dbReference type="Pfam" id="PF10266">
    <property type="entry name" value="Strumpellin"/>
    <property type="match status" value="3"/>
</dbReference>
<dbReference type="RefSeq" id="XP_044549581.1">
    <property type="nucleotide sequence ID" value="XM_044692928.1"/>
</dbReference>
<dbReference type="Proteomes" id="UP000816034">
    <property type="component" value="Unassembled WGS sequence"/>
</dbReference>
<gene>
    <name evidence="3" type="ORF">C9374_003403</name>
</gene>
<evidence type="ECO:0000313" key="3">
    <source>
        <dbReference type="EMBL" id="KAG2385588.1"/>
    </source>
</evidence>
<protein>
    <submittedName>
        <fullName evidence="3">Uncharacterized protein</fullName>
    </submittedName>
</protein>
<dbReference type="GO" id="GO:0007032">
    <property type="term" value="P:endosome organization"/>
    <property type="evidence" value="ECO:0007669"/>
    <property type="project" value="TreeGrafter"/>
</dbReference>
<feature type="region of interest" description="Disordered" evidence="2">
    <location>
        <begin position="228"/>
        <end position="263"/>
    </location>
</feature>
<dbReference type="GO" id="GO:0030041">
    <property type="term" value="P:actin filament polymerization"/>
    <property type="evidence" value="ECO:0007669"/>
    <property type="project" value="TreeGrafter"/>
</dbReference>
<comment type="similarity">
    <text evidence="1">Belongs to the strumpellin family.</text>
</comment>
<proteinExistence type="inferred from homology"/>
<dbReference type="GO" id="GO:0071203">
    <property type="term" value="C:WASH complex"/>
    <property type="evidence" value="ECO:0007669"/>
    <property type="project" value="InterPro"/>
</dbReference>